<feature type="region of interest" description="Disordered" evidence="1">
    <location>
        <begin position="32"/>
        <end position="70"/>
    </location>
</feature>
<keyword evidence="3" id="KW-1185">Reference proteome</keyword>
<comment type="caution">
    <text evidence="2">The sequence shown here is derived from an EMBL/GenBank/DDBJ whole genome shotgun (WGS) entry which is preliminary data.</text>
</comment>
<feature type="compositionally biased region" description="Basic residues" evidence="1">
    <location>
        <begin position="51"/>
        <end position="62"/>
    </location>
</feature>
<dbReference type="AlphaFoldDB" id="A0A8X8AXY1"/>
<feature type="compositionally biased region" description="Basic and acidic residues" evidence="1">
    <location>
        <begin position="32"/>
        <end position="43"/>
    </location>
</feature>
<evidence type="ECO:0000313" key="2">
    <source>
        <dbReference type="EMBL" id="KAG2314842.1"/>
    </source>
</evidence>
<evidence type="ECO:0000313" key="3">
    <source>
        <dbReference type="Proteomes" id="UP000886595"/>
    </source>
</evidence>
<accession>A0A8X8AXY1</accession>
<dbReference type="EMBL" id="JAAMPC010000004">
    <property type="protein sequence ID" value="KAG2314842.1"/>
    <property type="molecule type" value="Genomic_DNA"/>
</dbReference>
<organism evidence="2 3">
    <name type="scientific">Brassica carinata</name>
    <name type="common">Ethiopian mustard</name>
    <name type="synonym">Abyssinian cabbage</name>
    <dbReference type="NCBI Taxonomy" id="52824"/>
    <lineage>
        <taxon>Eukaryota</taxon>
        <taxon>Viridiplantae</taxon>
        <taxon>Streptophyta</taxon>
        <taxon>Embryophyta</taxon>
        <taxon>Tracheophyta</taxon>
        <taxon>Spermatophyta</taxon>
        <taxon>Magnoliopsida</taxon>
        <taxon>eudicotyledons</taxon>
        <taxon>Gunneridae</taxon>
        <taxon>Pentapetalae</taxon>
        <taxon>rosids</taxon>
        <taxon>malvids</taxon>
        <taxon>Brassicales</taxon>
        <taxon>Brassicaceae</taxon>
        <taxon>Brassiceae</taxon>
        <taxon>Brassica</taxon>
    </lineage>
</organism>
<evidence type="ECO:0000256" key="1">
    <source>
        <dbReference type="SAM" id="MobiDB-lite"/>
    </source>
</evidence>
<protein>
    <submittedName>
        <fullName evidence="2">Uncharacterized protein</fullName>
    </submittedName>
</protein>
<name>A0A8X8AXY1_BRACI</name>
<proteinExistence type="predicted"/>
<dbReference type="Proteomes" id="UP000886595">
    <property type="component" value="Unassembled WGS sequence"/>
</dbReference>
<gene>
    <name evidence="2" type="ORF">Bca52824_017964</name>
</gene>
<reference evidence="2 3" key="1">
    <citation type="submission" date="2020-02" db="EMBL/GenBank/DDBJ databases">
        <authorList>
            <person name="Ma Q."/>
            <person name="Huang Y."/>
            <person name="Song X."/>
            <person name="Pei D."/>
        </authorList>
    </citation>
    <scope>NUCLEOTIDE SEQUENCE [LARGE SCALE GENOMIC DNA]</scope>
    <source>
        <strain evidence="2">Sxm20200214</strain>
        <tissue evidence="2">Leaf</tissue>
    </source>
</reference>
<sequence length="70" mass="7799">MKAFRLFKSSSFKHLKTNHITQTIESGYLKSTAEDPSKLKDFPPRATSGKIKQRKTHGRQRRPGAAAASA</sequence>